<dbReference type="AlphaFoldDB" id="A0A1B0DDL7"/>
<dbReference type="PROSITE" id="PS00259">
    <property type="entry name" value="GASTRIN"/>
    <property type="match status" value="1"/>
</dbReference>
<evidence type="ECO:0000256" key="1">
    <source>
        <dbReference type="ARBA" id="ARBA00004613"/>
    </source>
</evidence>
<dbReference type="InterPro" id="IPR013152">
    <property type="entry name" value="Gastrin/cholecystokinin_CS"/>
</dbReference>
<dbReference type="VEuPathDB" id="VectorBase:PPAI005988"/>
<protein>
    <recommendedName>
        <fullName evidence="8">Sulfakinin</fullName>
    </recommendedName>
</protein>
<keyword evidence="5" id="KW-0527">Neuropeptide</keyword>
<evidence type="ECO:0000256" key="3">
    <source>
        <dbReference type="ARBA" id="ARBA00022525"/>
    </source>
</evidence>
<evidence type="ECO:0000256" key="2">
    <source>
        <dbReference type="ARBA" id="ARBA00006273"/>
    </source>
</evidence>
<keyword evidence="7" id="KW-1185">Reference proteome</keyword>
<name>A0A1B0DDL7_PHLPP</name>
<dbReference type="Proteomes" id="UP000092462">
    <property type="component" value="Unassembled WGS sequence"/>
</dbReference>
<dbReference type="Pfam" id="PF08257">
    <property type="entry name" value="Sulfakinin"/>
    <property type="match status" value="2"/>
</dbReference>
<evidence type="ECO:0000256" key="5">
    <source>
        <dbReference type="ARBA" id="ARBA00023320"/>
    </source>
</evidence>
<dbReference type="VEuPathDB" id="VectorBase:PPAPM1_010173"/>
<organism evidence="6 7">
    <name type="scientific">Phlebotomus papatasi</name>
    <name type="common">Sandfly</name>
    <dbReference type="NCBI Taxonomy" id="29031"/>
    <lineage>
        <taxon>Eukaryota</taxon>
        <taxon>Metazoa</taxon>
        <taxon>Ecdysozoa</taxon>
        <taxon>Arthropoda</taxon>
        <taxon>Hexapoda</taxon>
        <taxon>Insecta</taxon>
        <taxon>Pterygota</taxon>
        <taxon>Neoptera</taxon>
        <taxon>Endopterygota</taxon>
        <taxon>Diptera</taxon>
        <taxon>Nematocera</taxon>
        <taxon>Psychodoidea</taxon>
        <taxon>Psychodidae</taxon>
        <taxon>Phlebotomus</taxon>
        <taxon>Phlebotomus</taxon>
    </lineage>
</organism>
<dbReference type="EMBL" id="AJVK01005415">
    <property type="status" value="NOT_ANNOTATED_CDS"/>
    <property type="molecule type" value="Genomic_DNA"/>
</dbReference>
<proteinExistence type="inferred from homology"/>
<comment type="subcellular location">
    <subcellularLocation>
        <location evidence="1">Secreted</location>
    </subcellularLocation>
</comment>
<keyword evidence="4" id="KW-0027">Amidation</keyword>
<keyword evidence="3" id="KW-0964">Secreted</keyword>
<evidence type="ECO:0008006" key="8">
    <source>
        <dbReference type="Google" id="ProtNLM"/>
    </source>
</evidence>
<dbReference type="EnsemblMetazoa" id="PPAI005988-RA">
    <property type="protein sequence ID" value="PPAI005988-PA"/>
    <property type="gene ID" value="PPAI005988"/>
</dbReference>
<evidence type="ECO:0000256" key="4">
    <source>
        <dbReference type="ARBA" id="ARBA00022815"/>
    </source>
</evidence>
<evidence type="ECO:0000313" key="6">
    <source>
        <dbReference type="EnsemblMetazoa" id="PPAI005988-PA"/>
    </source>
</evidence>
<dbReference type="InterPro" id="IPR013259">
    <property type="entry name" value="Sulfakinin"/>
</dbReference>
<accession>A0A1B0DDL7</accession>
<dbReference type="GO" id="GO:0005576">
    <property type="term" value="C:extracellular region"/>
    <property type="evidence" value="ECO:0007669"/>
    <property type="project" value="UniProtKB-SubCell"/>
</dbReference>
<sequence>MGSILLSAAASMVLIATYYLLILGTLASAEPSNLQTLNNQKPISTSDTLQPHFRTRAGIFATPRRFAGLHRAKPAQDVSWIFEEDEENPFGDISKRFDDYGHMRFGKRAGGEGDQFDDYGHMRFGRRRRSLQH</sequence>
<evidence type="ECO:0000313" key="7">
    <source>
        <dbReference type="Proteomes" id="UP000092462"/>
    </source>
</evidence>
<reference evidence="6" key="1">
    <citation type="submission" date="2022-08" db="UniProtKB">
        <authorList>
            <consortium name="EnsemblMetazoa"/>
        </authorList>
    </citation>
    <scope>IDENTIFICATION</scope>
    <source>
        <strain evidence="6">Israel</strain>
    </source>
</reference>
<comment type="similarity">
    <text evidence="2">Belongs to the gastrin/cholecystokinin family.</text>
</comment>
<dbReference type="GO" id="GO:0007218">
    <property type="term" value="P:neuropeptide signaling pathway"/>
    <property type="evidence" value="ECO:0007669"/>
    <property type="project" value="UniProtKB-KW"/>
</dbReference>